<feature type="region of interest" description="Disordered" evidence="1">
    <location>
        <begin position="135"/>
        <end position="154"/>
    </location>
</feature>
<evidence type="ECO:0000313" key="3">
    <source>
        <dbReference type="Proteomes" id="UP000046395"/>
    </source>
</evidence>
<feature type="chain" id="PRO_5024373619" evidence="2">
    <location>
        <begin position="18"/>
        <end position="154"/>
    </location>
</feature>
<protein>
    <submittedName>
        <fullName evidence="4">Mos1 transposase HTH domain-containing protein</fullName>
    </submittedName>
</protein>
<reference evidence="4" key="1">
    <citation type="submission" date="2019-12" db="UniProtKB">
        <authorList>
            <consortium name="WormBaseParasite"/>
        </authorList>
    </citation>
    <scope>IDENTIFICATION</scope>
</reference>
<accession>A0A5S6QND3</accession>
<feature type="signal peptide" evidence="2">
    <location>
        <begin position="1"/>
        <end position="17"/>
    </location>
</feature>
<keyword evidence="3" id="KW-1185">Reference proteome</keyword>
<sequence length="154" mass="18068">MEKFLLACVILLNSCSVAPVTDDKADFRQKHIEVIEIGIKTTIFSVEAIDEYIEIIKQERPNRPCSSMLKLFDFLLKQPGIETLLWPIYRKLLVKYKNANLEDKYYLCRKWYARCTDAMDDRVYEVKFGRPRPGLPIYEAEDPPPNLPNELPFH</sequence>
<evidence type="ECO:0000256" key="1">
    <source>
        <dbReference type="SAM" id="MobiDB-lite"/>
    </source>
</evidence>
<organism evidence="3 4">
    <name type="scientific">Trichuris muris</name>
    <name type="common">Mouse whipworm</name>
    <dbReference type="NCBI Taxonomy" id="70415"/>
    <lineage>
        <taxon>Eukaryota</taxon>
        <taxon>Metazoa</taxon>
        <taxon>Ecdysozoa</taxon>
        <taxon>Nematoda</taxon>
        <taxon>Enoplea</taxon>
        <taxon>Dorylaimia</taxon>
        <taxon>Trichinellida</taxon>
        <taxon>Trichuridae</taxon>
        <taxon>Trichuris</taxon>
    </lineage>
</organism>
<dbReference type="Proteomes" id="UP000046395">
    <property type="component" value="Unassembled WGS sequence"/>
</dbReference>
<evidence type="ECO:0000313" key="4">
    <source>
        <dbReference type="WBParaSite" id="TMUE_2000008698.1"/>
    </source>
</evidence>
<proteinExistence type="predicted"/>
<name>A0A5S6QND3_TRIMR</name>
<dbReference type="AlphaFoldDB" id="A0A5S6QND3"/>
<keyword evidence="2" id="KW-0732">Signal</keyword>
<evidence type="ECO:0000256" key="2">
    <source>
        <dbReference type="SAM" id="SignalP"/>
    </source>
</evidence>
<dbReference type="WBParaSite" id="TMUE_2000008698.1">
    <property type="protein sequence ID" value="TMUE_2000008698.1"/>
    <property type="gene ID" value="WBGene00293087"/>
</dbReference>